<proteinExistence type="predicted"/>
<evidence type="ECO:0000313" key="1">
    <source>
        <dbReference type="EMBL" id="GAI80945.1"/>
    </source>
</evidence>
<organism evidence="1">
    <name type="scientific">marine sediment metagenome</name>
    <dbReference type="NCBI Taxonomy" id="412755"/>
    <lineage>
        <taxon>unclassified sequences</taxon>
        <taxon>metagenomes</taxon>
        <taxon>ecological metagenomes</taxon>
    </lineage>
</organism>
<feature type="non-terminal residue" evidence="1">
    <location>
        <position position="1"/>
    </location>
</feature>
<sequence>EFALHKLITEQAKQRVTVVPKSQIPMPTFTIKPVGTFRIRSQPTLAVNGNKVGVLVIKPKGGVVSD</sequence>
<name>X1T021_9ZZZZ</name>
<reference evidence="1" key="1">
    <citation type="journal article" date="2014" name="Front. Microbiol.">
        <title>High frequency of phylogenetically diverse reductive dehalogenase-homologous genes in deep subseafloor sedimentary metagenomes.</title>
        <authorList>
            <person name="Kawai M."/>
            <person name="Futagami T."/>
            <person name="Toyoda A."/>
            <person name="Takaki Y."/>
            <person name="Nishi S."/>
            <person name="Hori S."/>
            <person name="Arai W."/>
            <person name="Tsubouchi T."/>
            <person name="Morono Y."/>
            <person name="Uchiyama I."/>
            <person name="Ito T."/>
            <person name="Fujiyama A."/>
            <person name="Inagaki F."/>
            <person name="Takami H."/>
        </authorList>
    </citation>
    <scope>NUCLEOTIDE SEQUENCE</scope>
    <source>
        <strain evidence="1">Expedition CK06-06</strain>
    </source>
</reference>
<gene>
    <name evidence="1" type="ORF">S12H4_16790</name>
</gene>
<protein>
    <submittedName>
        <fullName evidence="1">Uncharacterized protein</fullName>
    </submittedName>
</protein>
<comment type="caution">
    <text evidence="1">The sequence shown here is derived from an EMBL/GenBank/DDBJ whole genome shotgun (WGS) entry which is preliminary data.</text>
</comment>
<dbReference type="EMBL" id="BARW01008146">
    <property type="protein sequence ID" value="GAI80945.1"/>
    <property type="molecule type" value="Genomic_DNA"/>
</dbReference>
<accession>X1T021</accession>
<dbReference type="AlphaFoldDB" id="X1T021"/>